<name>A0A9Y2JVS3_9PSEU</name>
<accession>A0A9Y2JVS3</accession>
<evidence type="ECO:0000313" key="1">
    <source>
        <dbReference type="EMBL" id="WIY04855.1"/>
    </source>
</evidence>
<reference evidence="1 2" key="1">
    <citation type="submission" date="2023-06" db="EMBL/GenBank/DDBJ databases">
        <authorList>
            <person name="Oyuntsetseg B."/>
            <person name="Kim S.B."/>
        </authorList>
    </citation>
    <scope>NUCLEOTIDE SEQUENCE [LARGE SCALE GENOMIC DNA]</scope>
    <source>
        <strain evidence="1 2">4-36</strain>
    </source>
</reference>
<protein>
    <submittedName>
        <fullName evidence="1">Uncharacterized protein</fullName>
    </submittedName>
</protein>
<dbReference type="Proteomes" id="UP001239397">
    <property type="component" value="Chromosome"/>
</dbReference>
<dbReference type="EMBL" id="CP127295">
    <property type="protein sequence ID" value="WIY04855.1"/>
    <property type="molecule type" value="Genomic_DNA"/>
</dbReference>
<organism evidence="1 2">
    <name type="scientific">Amycolatopsis mongoliensis</name>
    <dbReference type="NCBI Taxonomy" id="715475"/>
    <lineage>
        <taxon>Bacteria</taxon>
        <taxon>Bacillati</taxon>
        <taxon>Actinomycetota</taxon>
        <taxon>Actinomycetes</taxon>
        <taxon>Pseudonocardiales</taxon>
        <taxon>Pseudonocardiaceae</taxon>
        <taxon>Amycolatopsis</taxon>
    </lineage>
</organism>
<proteinExistence type="predicted"/>
<dbReference type="RefSeq" id="WP_286001174.1">
    <property type="nucleotide sequence ID" value="NZ_CP127295.1"/>
</dbReference>
<keyword evidence="2" id="KW-1185">Reference proteome</keyword>
<dbReference type="KEGG" id="amog:QRX60_13765"/>
<evidence type="ECO:0000313" key="2">
    <source>
        <dbReference type="Proteomes" id="UP001239397"/>
    </source>
</evidence>
<dbReference type="AlphaFoldDB" id="A0A9Y2JVS3"/>
<sequence length="58" mass="6154">MPSPTDRSEARPYHRIGVLSEVAGMCSWSTLVRPAVKTSTWWNAVNAAGHRDAGGSGA</sequence>
<gene>
    <name evidence="1" type="ORF">QRX60_13765</name>
</gene>